<feature type="region of interest" description="Disordered" evidence="1">
    <location>
        <begin position="23"/>
        <end position="77"/>
    </location>
</feature>
<reference evidence="2 3" key="1">
    <citation type="submission" date="2021-06" db="EMBL/GenBank/DDBJ databases">
        <title>Caerostris darwini draft genome.</title>
        <authorList>
            <person name="Kono N."/>
            <person name="Arakawa K."/>
        </authorList>
    </citation>
    <scope>NUCLEOTIDE SEQUENCE [LARGE SCALE GENOMIC DNA]</scope>
</reference>
<accession>A0AAV4ULV7</accession>
<keyword evidence="3" id="KW-1185">Reference proteome</keyword>
<evidence type="ECO:0008006" key="4">
    <source>
        <dbReference type="Google" id="ProtNLM"/>
    </source>
</evidence>
<proteinExistence type="predicted"/>
<sequence length="99" mass="11722">MLPPSFKERIFTLKMNRRHNCTQNAPPFFTASANLPRPLLKRQKSMREDERNYLQSSEKWKKGDSDGEQLSDNSYSGGKIHSRFRRMKFRIRGKLQGFD</sequence>
<dbReference type="AlphaFoldDB" id="A0AAV4ULV7"/>
<dbReference type="Proteomes" id="UP001054837">
    <property type="component" value="Unassembled WGS sequence"/>
</dbReference>
<comment type="caution">
    <text evidence="2">The sequence shown here is derived from an EMBL/GenBank/DDBJ whole genome shotgun (WGS) entry which is preliminary data.</text>
</comment>
<evidence type="ECO:0000313" key="2">
    <source>
        <dbReference type="EMBL" id="GIY58764.1"/>
    </source>
</evidence>
<name>A0AAV4ULV7_9ARAC</name>
<organism evidence="2 3">
    <name type="scientific">Caerostris darwini</name>
    <dbReference type="NCBI Taxonomy" id="1538125"/>
    <lineage>
        <taxon>Eukaryota</taxon>
        <taxon>Metazoa</taxon>
        <taxon>Ecdysozoa</taxon>
        <taxon>Arthropoda</taxon>
        <taxon>Chelicerata</taxon>
        <taxon>Arachnida</taxon>
        <taxon>Araneae</taxon>
        <taxon>Araneomorphae</taxon>
        <taxon>Entelegynae</taxon>
        <taxon>Araneoidea</taxon>
        <taxon>Araneidae</taxon>
        <taxon>Caerostris</taxon>
    </lineage>
</organism>
<dbReference type="EMBL" id="BPLQ01011543">
    <property type="protein sequence ID" value="GIY58764.1"/>
    <property type="molecule type" value="Genomic_DNA"/>
</dbReference>
<evidence type="ECO:0000313" key="3">
    <source>
        <dbReference type="Proteomes" id="UP001054837"/>
    </source>
</evidence>
<feature type="compositionally biased region" description="Basic and acidic residues" evidence="1">
    <location>
        <begin position="45"/>
        <end position="65"/>
    </location>
</feature>
<gene>
    <name evidence="2" type="ORF">CDAR_227231</name>
</gene>
<evidence type="ECO:0000256" key="1">
    <source>
        <dbReference type="SAM" id="MobiDB-lite"/>
    </source>
</evidence>
<protein>
    <recommendedName>
        <fullName evidence="4">Ycf1</fullName>
    </recommendedName>
</protein>